<dbReference type="AlphaFoldDB" id="A0A3S9I447"/>
<dbReference type="EMBL" id="CP034463">
    <property type="protein sequence ID" value="AZP19150.1"/>
    <property type="molecule type" value="Genomic_DNA"/>
</dbReference>
<dbReference type="InterPro" id="IPR000157">
    <property type="entry name" value="TIR_dom"/>
</dbReference>
<dbReference type="Proteomes" id="UP000280197">
    <property type="component" value="Chromosome"/>
</dbReference>
<sequence length="203" mass="23594">MRHAGGGTVDYDYDVFISYSHRGHVRDWVKNHFSRELQLYLEDLLPTDPRIFVDFEIPAGSPWPDRLEQALLRSRCLVAIWSPPYFRSDWCMAEWKSMQLRQEALSQVNGQAPTLVYPINFMDGEHFPEEAQKIQQYKELTKYGYDGPQFRDTPAYLAFQDRMRTVAEEVAACLACAPEWQEGWPVVRPAAHAESPQRSVPRL</sequence>
<proteinExistence type="predicted"/>
<dbReference type="Gene3D" id="3.40.50.10140">
    <property type="entry name" value="Toll/interleukin-1 receptor homology (TIR) domain"/>
    <property type="match status" value="1"/>
</dbReference>
<dbReference type="SMART" id="SM00255">
    <property type="entry name" value="TIR"/>
    <property type="match status" value="1"/>
</dbReference>
<dbReference type="InterPro" id="IPR035897">
    <property type="entry name" value="Toll_tir_struct_dom_sf"/>
</dbReference>
<evidence type="ECO:0000259" key="1">
    <source>
        <dbReference type="PROSITE" id="PS50104"/>
    </source>
</evidence>
<dbReference type="GO" id="GO:0007165">
    <property type="term" value="P:signal transduction"/>
    <property type="evidence" value="ECO:0007669"/>
    <property type="project" value="InterPro"/>
</dbReference>
<organism evidence="2 3">
    <name type="scientific">Streptomyces aquilus</name>
    <dbReference type="NCBI Taxonomy" id="2548456"/>
    <lineage>
        <taxon>Bacteria</taxon>
        <taxon>Bacillati</taxon>
        <taxon>Actinomycetota</taxon>
        <taxon>Actinomycetes</taxon>
        <taxon>Kitasatosporales</taxon>
        <taxon>Streptomycetaceae</taxon>
        <taxon>Streptomyces</taxon>
    </lineage>
</organism>
<name>A0A3S9I447_9ACTN</name>
<keyword evidence="2" id="KW-0675">Receptor</keyword>
<dbReference type="SUPFAM" id="SSF52200">
    <property type="entry name" value="Toll/Interleukin receptor TIR domain"/>
    <property type="match status" value="1"/>
</dbReference>
<dbReference type="Pfam" id="PF13676">
    <property type="entry name" value="TIR_2"/>
    <property type="match status" value="1"/>
</dbReference>
<protein>
    <submittedName>
        <fullName evidence="2">Toll/interleukin-1 receptor domain-containing protein</fullName>
    </submittedName>
</protein>
<reference evidence="2 3" key="1">
    <citation type="submission" date="2018-12" db="EMBL/GenBank/DDBJ databases">
        <authorList>
            <person name="Li K."/>
        </authorList>
    </citation>
    <scope>NUCLEOTIDE SEQUENCE [LARGE SCALE GENOMIC DNA]</scope>
    <source>
        <strain evidence="3">CR22</strain>
    </source>
</reference>
<accession>A0A3S9I447</accession>
<dbReference type="RefSeq" id="WP_126273229.1">
    <property type="nucleotide sequence ID" value="NZ_CP034463.1"/>
</dbReference>
<dbReference type="PROSITE" id="PS50104">
    <property type="entry name" value="TIR"/>
    <property type="match status" value="1"/>
</dbReference>
<feature type="domain" description="TIR" evidence="1">
    <location>
        <begin position="11"/>
        <end position="145"/>
    </location>
</feature>
<gene>
    <name evidence="2" type="ORF">EJC51_25615</name>
</gene>
<keyword evidence="3" id="KW-1185">Reference proteome</keyword>
<evidence type="ECO:0000313" key="2">
    <source>
        <dbReference type="EMBL" id="AZP19150.1"/>
    </source>
</evidence>
<dbReference type="KEGG" id="saqu:EJC51_25615"/>
<evidence type="ECO:0000313" key="3">
    <source>
        <dbReference type="Proteomes" id="UP000280197"/>
    </source>
</evidence>